<dbReference type="Gene3D" id="3.90.79.10">
    <property type="entry name" value="Nucleoside Triphosphate Pyrophosphohydrolase"/>
    <property type="match status" value="1"/>
</dbReference>
<dbReference type="CDD" id="cd03676">
    <property type="entry name" value="NUDIX_Tnr3_like"/>
    <property type="match status" value="1"/>
</dbReference>
<organism evidence="2 3">
    <name type="scientific">Lasiosphaeria ovina</name>
    <dbReference type="NCBI Taxonomy" id="92902"/>
    <lineage>
        <taxon>Eukaryota</taxon>
        <taxon>Fungi</taxon>
        <taxon>Dikarya</taxon>
        <taxon>Ascomycota</taxon>
        <taxon>Pezizomycotina</taxon>
        <taxon>Sordariomycetes</taxon>
        <taxon>Sordariomycetidae</taxon>
        <taxon>Sordariales</taxon>
        <taxon>Lasiosphaeriaceae</taxon>
        <taxon>Lasiosphaeria</taxon>
    </lineage>
</organism>
<reference evidence="2" key="2">
    <citation type="submission" date="2023-06" db="EMBL/GenBank/DDBJ databases">
        <authorList>
            <consortium name="Lawrence Berkeley National Laboratory"/>
            <person name="Haridas S."/>
            <person name="Hensen N."/>
            <person name="Bonometti L."/>
            <person name="Westerberg I."/>
            <person name="Brannstrom I.O."/>
            <person name="Guillou S."/>
            <person name="Cros-Aarteil S."/>
            <person name="Calhoun S."/>
            <person name="Kuo A."/>
            <person name="Mondo S."/>
            <person name="Pangilinan J."/>
            <person name="Riley R."/>
            <person name="Labutti K."/>
            <person name="Andreopoulos B."/>
            <person name="Lipzen A."/>
            <person name="Chen C."/>
            <person name="Yanf M."/>
            <person name="Daum C."/>
            <person name="Ng V."/>
            <person name="Clum A."/>
            <person name="Steindorff A."/>
            <person name="Ohm R."/>
            <person name="Martin F."/>
            <person name="Silar P."/>
            <person name="Natvig D."/>
            <person name="Lalanne C."/>
            <person name="Gautier V."/>
            <person name="Ament-Velasquez S.L."/>
            <person name="Kruys A."/>
            <person name="Hutchinson M.I."/>
            <person name="Powell A.J."/>
            <person name="Barry K."/>
            <person name="Miller A.N."/>
            <person name="Grigoriev I.V."/>
            <person name="Debuchy R."/>
            <person name="Gladieux P."/>
            <person name="Thoren M.H."/>
            <person name="Johannesson H."/>
        </authorList>
    </citation>
    <scope>NUCLEOTIDE SEQUENCE</scope>
    <source>
        <strain evidence="2">CBS 958.72</strain>
    </source>
</reference>
<sequence>MSVAVFRENGTISSFFDFVATPKKELRLKRALATSRETCKTAFAEMHAAVAALEGTPFGAHLRLSGGAGCSNANPRGLVTTGVHLNIYTANKHGEIKLWVARRGQDRANSPSMLDQCVAGGMETGDDGPLAALRREAREDAGLVDDLLAVVEAAGTVSFSDIAGDTASCVDRGRPAPGARYVFDLEVPEDMQLRPNEAGIAGFELMGLEEARRALLAREFKPNCGLVMLDFLVRKVAIAADYPQYEAIVEGLHRYLPFSCE</sequence>
<gene>
    <name evidence="2" type="ORF">B0T24DRAFT_661235</name>
</gene>
<dbReference type="SUPFAM" id="SSF55811">
    <property type="entry name" value="Nudix"/>
    <property type="match status" value="1"/>
</dbReference>
<reference evidence="2" key="1">
    <citation type="journal article" date="2023" name="Mol. Phylogenet. Evol.">
        <title>Genome-scale phylogeny and comparative genomics of the fungal order Sordariales.</title>
        <authorList>
            <person name="Hensen N."/>
            <person name="Bonometti L."/>
            <person name="Westerberg I."/>
            <person name="Brannstrom I.O."/>
            <person name="Guillou S."/>
            <person name="Cros-Aarteil S."/>
            <person name="Calhoun S."/>
            <person name="Haridas S."/>
            <person name="Kuo A."/>
            <person name="Mondo S."/>
            <person name="Pangilinan J."/>
            <person name="Riley R."/>
            <person name="LaButti K."/>
            <person name="Andreopoulos B."/>
            <person name="Lipzen A."/>
            <person name="Chen C."/>
            <person name="Yan M."/>
            <person name="Daum C."/>
            <person name="Ng V."/>
            <person name="Clum A."/>
            <person name="Steindorff A."/>
            <person name="Ohm R.A."/>
            <person name="Martin F."/>
            <person name="Silar P."/>
            <person name="Natvig D.O."/>
            <person name="Lalanne C."/>
            <person name="Gautier V."/>
            <person name="Ament-Velasquez S.L."/>
            <person name="Kruys A."/>
            <person name="Hutchinson M.I."/>
            <person name="Powell A.J."/>
            <person name="Barry K."/>
            <person name="Miller A.N."/>
            <person name="Grigoriev I.V."/>
            <person name="Debuchy R."/>
            <person name="Gladieux P."/>
            <person name="Hiltunen Thoren M."/>
            <person name="Johannesson H."/>
        </authorList>
    </citation>
    <scope>NUCLEOTIDE SEQUENCE</scope>
    <source>
        <strain evidence="2">CBS 958.72</strain>
    </source>
</reference>
<evidence type="ECO:0000313" key="3">
    <source>
        <dbReference type="Proteomes" id="UP001287356"/>
    </source>
</evidence>
<dbReference type="InterPro" id="IPR000086">
    <property type="entry name" value="NUDIX_hydrolase_dom"/>
</dbReference>
<evidence type="ECO:0000313" key="2">
    <source>
        <dbReference type="EMBL" id="KAK3382540.1"/>
    </source>
</evidence>
<dbReference type="AlphaFoldDB" id="A0AAE0TX04"/>
<dbReference type="Pfam" id="PF00293">
    <property type="entry name" value="NUDIX"/>
    <property type="match status" value="1"/>
</dbReference>
<comment type="caution">
    <text evidence="2">The sequence shown here is derived from an EMBL/GenBank/DDBJ whole genome shotgun (WGS) entry which is preliminary data.</text>
</comment>
<name>A0AAE0TX04_9PEZI</name>
<dbReference type="InterPro" id="IPR015797">
    <property type="entry name" value="NUDIX_hydrolase-like_dom_sf"/>
</dbReference>
<protein>
    <recommendedName>
        <fullName evidence="1">Nudix hydrolase domain-containing protein</fullName>
    </recommendedName>
</protein>
<accession>A0AAE0TX04</accession>
<keyword evidence="3" id="KW-1185">Reference proteome</keyword>
<dbReference type="PROSITE" id="PS51462">
    <property type="entry name" value="NUDIX"/>
    <property type="match status" value="1"/>
</dbReference>
<feature type="domain" description="Nudix hydrolase" evidence="1">
    <location>
        <begin position="80"/>
        <end position="230"/>
    </location>
</feature>
<proteinExistence type="predicted"/>
<evidence type="ECO:0000259" key="1">
    <source>
        <dbReference type="PROSITE" id="PS51462"/>
    </source>
</evidence>
<dbReference type="EMBL" id="JAULSN010000001">
    <property type="protein sequence ID" value="KAK3382540.1"/>
    <property type="molecule type" value="Genomic_DNA"/>
</dbReference>
<dbReference type="Proteomes" id="UP001287356">
    <property type="component" value="Unassembled WGS sequence"/>
</dbReference>